<keyword evidence="4" id="KW-0472">Membrane</keyword>
<evidence type="ECO:0000313" key="5">
    <source>
        <dbReference type="EnsemblMetazoa" id="MESCA007150-PA"/>
    </source>
</evidence>
<organism evidence="5 6">
    <name type="scientific">Megaselia scalaris</name>
    <name type="common">Humpbacked fly</name>
    <name type="synonym">Phora scalaris</name>
    <dbReference type="NCBI Taxonomy" id="36166"/>
    <lineage>
        <taxon>Eukaryota</taxon>
        <taxon>Metazoa</taxon>
        <taxon>Ecdysozoa</taxon>
        <taxon>Arthropoda</taxon>
        <taxon>Hexapoda</taxon>
        <taxon>Insecta</taxon>
        <taxon>Pterygota</taxon>
        <taxon>Neoptera</taxon>
        <taxon>Endopterygota</taxon>
        <taxon>Diptera</taxon>
        <taxon>Brachycera</taxon>
        <taxon>Muscomorpha</taxon>
        <taxon>Platypezoidea</taxon>
        <taxon>Phoridae</taxon>
        <taxon>Megaseliini</taxon>
        <taxon>Megaselia</taxon>
    </lineage>
</organism>
<dbReference type="InterPro" id="IPR002213">
    <property type="entry name" value="UDP_glucos_trans"/>
</dbReference>
<dbReference type="STRING" id="36166.T1GTV6"/>
<accession>T1GTV6</accession>
<evidence type="ECO:0000313" key="6">
    <source>
        <dbReference type="Proteomes" id="UP000015102"/>
    </source>
</evidence>
<reference evidence="5" key="2">
    <citation type="submission" date="2015-06" db="UniProtKB">
        <authorList>
            <consortium name="EnsemblMetazoa"/>
        </authorList>
    </citation>
    <scope>IDENTIFICATION</scope>
</reference>
<protein>
    <submittedName>
        <fullName evidence="5">Uncharacterized protein</fullName>
    </submittedName>
</protein>
<keyword evidence="3" id="KW-0808">Transferase</keyword>
<comment type="similarity">
    <text evidence="1">Belongs to the UDP-glycosyltransferase family.</text>
</comment>
<dbReference type="InterPro" id="IPR050271">
    <property type="entry name" value="UDP-glycosyltransferase"/>
</dbReference>
<name>T1GTV6_MEGSC</name>
<dbReference type="PANTHER" id="PTHR48043">
    <property type="entry name" value="EG:EG0003.4 PROTEIN-RELATED"/>
    <property type="match status" value="1"/>
</dbReference>
<keyword evidence="4" id="KW-1133">Transmembrane helix</keyword>
<dbReference type="Proteomes" id="UP000015102">
    <property type="component" value="Unassembled WGS sequence"/>
</dbReference>
<dbReference type="GO" id="GO:0008194">
    <property type="term" value="F:UDP-glycosyltransferase activity"/>
    <property type="evidence" value="ECO:0007669"/>
    <property type="project" value="InterPro"/>
</dbReference>
<feature type="transmembrane region" description="Helical" evidence="4">
    <location>
        <begin position="66"/>
        <end position="84"/>
    </location>
</feature>
<evidence type="ECO:0000256" key="4">
    <source>
        <dbReference type="SAM" id="Phobius"/>
    </source>
</evidence>
<evidence type="ECO:0000256" key="2">
    <source>
        <dbReference type="ARBA" id="ARBA00022676"/>
    </source>
</evidence>
<dbReference type="HOGENOM" id="CLU_2388723_0_0_1"/>
<keyword evidence="6" id="KW-1185">Reference proteome</keyword>
<keyword evidence="2" id="KW-0328">Glycosyltransferase</keyword>
<sequence>MAKAVAGEYGIIADYNLLTRSRSFRDQPFTPLETAIFWVEYVIRHGGAPHLRNAGMDLNFIQYHNIDVFAVIGAVLLISSFILYKCVKKIDLIK</sequence>
<dbReference type="PANTHER" id="PTHR48043:SF159">
    <property type="entry name" value="EG:EG0003.4 PROTEIN-RELATED"/>
    <property type="match status" value="1"/>
</dbReference>
<dbReference type="Pfam" id="PF00201">
    <property type="entry name" value="UDPGT"/>
    <property type="match status" value="1"/>
</dbReference>
<dbReference type="AlphaFoldDB" id="T1GTV6"/>
<keyword evidence="4" id="KW-0812">Transmembrane</keyword>
<dbReference type="OMA" id="MYHENAQ"/>
<dbReference type="EnsemblMetazoa" id="MESCA007150-RA">
    <property type="protein sequence ID" value="MESCA007150-PA"/>
    <property type="gene ID" value="MESCA007150"/>
</dbReference>
<evidence type="ECO:0000256" key="3">
    <source>
        <dbReference type="ARBA" id="ARBA00022679"/>
    </source>
</evidence>
<reference evidence="6" key="1">
    <citation type="submission" date="2013-02" db="EMBL/GenBank/DDBJ databases">
        <authorList>
            <person name="Hughes D."/>
        </authorList>
    </citation>
    <scope>NUCLEOTIDE SEQUENCE</scope>
    <source>
        <strain>Durham</strain>
        <strain evidence="6">NC isolate 2 -- Noor lab</strain>
    </source>
</reference>
<dbReference type="EMBL" id="CAQQ02160381">
    <property type="status" value="NOT_ANNOTATED_CDS"/>
    <property type="molecule type" value="Genomic_DNA"/>
</dbReference>
<proteinExistence type="inferred from homology"/>
<dbReference type="SUPFAM" id="SSF53756">
    <property type="entry name" value="UDP-Glycosyltransferase/glycogen phosphorylase"/>
    <property type="match status" value="1"/>
</dbReference>
<evidence type="ECO:0000256" key="1">
    <source>
        <dbReference type="ARBA" id="ARBA00009995"/>
    </source>
</evidence>